<evidence type="ECO:0000313" key="1">
    <source>
        <dbReference type="EMBL" id="MCE3050864.1"/>
    </source>
</evidence>
<protein>
    <submittedName>
        <fullName evidence="1">Uncharacterized protein</fullName>
    </submittedName>
</protein>
<name>A0ABS8WLK0_DATST</name>
<gene>
    <name evidence="1" type="ORF">HAX54_048319</name>
</gene>
<dbReference type="EMBL" id="JACEIK010007954">
    <property type="protein sequence ID" value="MCE3050864.1"/>
    <property type="molecule type" value="Genomic_DNA"/>
</dbReference>
<accession>A0ABS8WLK0</accession>
<organism evidence="1 2">
    <name type="scientific">Datura stramonium</name>
    <name type="common">Jimsonweed</name>
    <name type="synonym">Common thornapple</name>
    <dbReference type="NCBI Taxonomy" id="4076"/>
    <lineage>
        <taxon>Eukaryota</taxon>
        <taxon>Viridiplantae</taxon>
        <taxon>Streptophyta</taxon>
        <taxon>Embryophyta</taxon>
        <taxon>Tracheophyta</taxon>
        <taxon>Spermatophyta</taxon>
        <taxon>Magnoliopsida</taxon>
        <taxon>eudicotyledons</taxon>
        <taxon>Gunneridae</taxon>
        <taxon>Pentapetalae</taxon>
        <taxon>asterids</taxon>
        <taxon>lamiids</taxon>
        <taxon>Solanales</taxon>
        <taxon>Solanaceae</taxon>
        <taxon>Solanoideae</taxon>
        <taxon>Datureae</taxon>
        <taxon>Datura</taxon>
    </lineage>
</organism>
<keyword evidence="2" id="KW-1185">Reference proteome</keyword>
<sequence>VQRSRRTSEDEHEDVNMAPPPLRLYGLRSVTEKEGKKWFRSTKESKYPHDMFNDRNFLSLAFTHMLNRIFTLGLGFVFDLPGDCNLNVMRNSLKIGCQRRG</sequence>
<feature type="non-terminal residue" evidence="1">
    <location>
        <position position="1"/>
    </location>
</feature>
<reference evidence="1 2" key="1">
    <citation type="journal article" date="2021" name="BMC Genomics">
        <title>Datura genome reveals duplications of psychoactive alkaloid biosynthetic genes and high mutation rate following tissue culture.</title>
        <authorList>
            <person name="Rajewski A."/>
            <person name="Carter-House D."/>
            <person name="Stajich J."/>
            <person name="Litt A."/>
        </authorList>
    </citation>
    <scope>NUCLEOTIDE SEQUENCE [LARGE SCALE GENOMIC DNA]</scope>
    <source>
        <strain evidence="1">AR-01</strain>
    </source>
</reference>
<comment type="caution">
    <text evidence="1">The sequence shown here is derived from an EMBL/GenBank/DDBJ whole genome shotgun (WGS) entry which is preliminary data.</text>
</comment>
<proteinExistence type="predicted"/>
<evidence type="ECO:0000313" key="2">
    <source>
        <dbReference type="Proteomes" id="UP000823775"/>
    </source>
</evidence>
<dbReference type="Proteomes" id="UP000823775">
    <property type="component" value="Unassembled WGS sequence"/>
</dbReference>